<dbReference type="InterPro" id="IPR001254">
    <property type="entry name" value="Trypsin_dom"/>
</dbReference>
<dbReference type="InterPro" id="IPR022700">
    <property type="entry name" value="CLIP"/>
</dbReference>
<comment type="subcellular location">
    <subcellularLocation>
        <location evidence="1">Secreted</location>
    </subcellularLocation>
</comment>
<organism evidence="12 13">
    <name type="scientific">Phlebotomus papatasi</name>
    <name type="common">Sandfly</name>
    <dbReference type="NCBI Taxonomy" id="29031"/>
    <lineage>
        <taxon>Eukaryota</taxon>
        <taxon>Metazoa</taxon>
        <taxon>Ecdysozoa</taxon>
        <taxon>Arthropoda</taxon>
        <taxon>Hexapoda</taxon>
        <taxon>Insecta</taxon>
        <taxon>Pterygota</taxon>
        <taxon>Neoptera</taxon>
        <taxon>Endopterygota</taxon>
        <taxon>Diptera</taxon>
        <taxon>Nematocera</taxon>
        <taxon>Psychodoidea</taxon>
        <taxon>Psychodidae</taxon>
        <taxon>Phlebotomus</taxon>
        <taxon>Phlebotomus</taxon>
    </lineage>
</organism>
<dbReference type="FunFam" id="2.40.10.10:FF:000028">
    <property type="entry name" value="Serine protease easter"/>
    <property type="match status" value="2"/>
</dbReference>
<evidence type="ECO:0000256" key="2">
    <source>
        <dbReference type="ARBA" id="ARBA00022525"/>
    </source>
</evidence>
<dbReference type="Pfam" id="PF00089">
    <property type="entry name" value="Trypsin"/>
    <property type="match status" value="2"/>
</dbReference>
<dbReference type="Gene3D" id="2.40.10.10">
    <property type="entry name" value="Trypsin-like serine proteases"/>
    <property type="match status" value="4"/>
</dbReference>
<comment type="similarity">
    <text evidence="11">Belongs to the peptidase S1 family. CLIP subfamily.</text>
</comment>
<keyword evidence="4" id="KW-0645">Protease</keyword>
<dbReference type="EMBL" id="AJVK01031778">
    <property type="status" value="NOT_ANNOTATED_CDS"/>
    <property type="molecule type" value="Genomic_DNA"/>
</dbReference>
<keyword evidence="3" id="KW-0399">Innate immunity</keyword>
<dbReference type="InterPro" id="IPR043504">
    <property type="entry name" value="Peptidase_S1_PA_chymotrypsin"/>
</dbReference>
<dbReference type="PANTHER" id="PTHR24256">
    <property type="entry name" value="TRYPTASE-RELATED"/>
    <property type="match status" value="1"/>
</dbReference>
<keyword evidence="5" id="KW-0732">Signal</keyword>
<dbReference type="GO" id="GO:0045087">
    <property type="term" value="P:innate immune response"/>
    <property type="evidence" value="ECO:0007669"/>
    <property type="project" value="UniProtKB-KW"/>
</dbReference>
<evidence type="ECO:0000256" key="8">
    <source>
        <dbReference type="ARBA" id="ARBA00022859"/>
    </source>
</evidence>
<dbReference type="InterPro" id="IPR051487">
    <property type="entry name" value="Ser/Thr_Proteases_Immune/Dev"/>
</dbReference>
<dbReference type="VEuPathDB" id="VectorBase:PPAPM1_010023"/>
<name>A0A1B0DD88_PHLPP</name>
<evidence type="ECO:0000256" key="10">
    <source>
        <dbReference type="ARBA" id="ARBA00023180"/>
    </source>
</evidence>
<evidence type="ECO:0000256" key="11">
    <source>
        <dbReference type="ARBA" id="ARBA00024195"/>
    </source>
</evidence>
<dbReference type="PROSITE" id="PS00134">
    <property type="entry name" value="TRYPSIN_HIS"/>
    <property type="match status" value="1"/>
</dbReference>
<accession>A0A1B0DD88</accession>
<evidence type="ECO:0000256" key="5">
    <source>
        <dbReference type="ARBA" id="ARBA00022729"/>
    </source>
</evidence>
<protein>
    <submittedName>
        <fullName evidence="12">Uncharacterized protein</fullName>
    </submittedName>
</protein>
<dbReference type="SMART" id="SM00680">
    <property type="entry name" value="CLIP"/>
    <property type="match status" value="2"/>
</dbReference>
<evidence type="ECO:0000256" key="7">
    <source>
        <dbReference type="ARBA" id="ARBA00022825"/>
    </source>
</evidence>
<evidence type="ECO:0000256" key="4">
    <source>
        <dbReference type="ARBA" id="ARBA00022670"/>
    </source>
</evidence>
<dbReference type="InterPro" id="IPR009003">
    <property type="entry name" value="Peptidase_S1_PA"/>
</dbReference>
<dbReference type="AlphaFoldDB" id="A0A1B0DD88"/>
<keyword evidence="2" id="KW-0964">Secreted</keyword>
<dbReference type="SUPFAM" id="SSF50494">
    <property type="entry name" value="Trypsin-like serine proteases"/>
    <property type="match status" value="2"/>
</dbReference>
<evidence type="ECO:0000256" key="1">
    <source>
        <dbReference type="ARBA" id="ARBA00004613"/>
    </source>
</evidence>
<dbReference type="Proteomes" id="UP000092462">
    <property type="component" value="Unassembled WGS sequence"/>
</dbReference>
<evidence type="ECO:0000313" key="12">
    <source>
        <dbReference type="EnsemblMetazoa" id="PPAI005859-PA"/>
    </source>
</evidence>
<dbReference type="GO" id="GO:0005576">
    <property type="term" value="C:extracellular region"/>
    <property type="evidence" value="ECO:0007669"/>
    <property type="project" value="UniProtKB-SubCell"/>
</dbReference>
<keyword evidence="6" id="KW-0378">Hydrolase</keyword>
<reference evidence="12" key="1">
    <citation type="submission" date="2022-08" db="UniProtKB">
        <authorList>
            <consortium name="EnsemblMetazoa"/>
        </authorList>
    </citation>
    <scope>IDENTIFICATION</scope>
    <source>
        <strain evidence="12">Israel</strain>
    </source>
</reference>
<dbReference type="CDD" id="cd00190">
    <property type="entry name" value="Tryp_SPc"/>
    <property type="match status" value="2"/>
</dbReference>
<dbReference type="InterPro" id="IPR001314">
    <property type="entry name" value="Peptidase_S1A"/>
</dbReference>
<evidence type="ECO:0000256" key="6">
    <source>
        <dbReference type="ARBA" id="ARBA00022801"/>
    </source>
</evidence>
<dbReference type="InterPro" id="IPR018114">
    <property type="entry name" value="TRYPSIN_HIS"/>
</dbReference>
<dbReference type="PRINTS" id="PR00722">
    <property type="entry name" value="CHYMOTRYPSIN"/>
</dbReference>
<sequence length="715" mass="79107">MDLPELLLYVTLTLSLMTQTNGQTSCETPNGNRGECISIHDCPALLRLLLNSMITPDTIKDLRKLQCSSGPNESSFVCCEQSKVPMSLEVLPNQIVTPSSNQGNRISNRCAFQLPIQDILGGTASPIYESPWMALLEYEQKNGTWIHACGGFLISPRYVVTAAHCVIGRKVKKIGKLVNIRIREYNTLTDPDCVNEGSKEICNDPVMNFGFEEIIPHEDYIPDNPFNAQNDIALIRLTGNIEEVIPICLAPPDFTGTPVGSNVIVAGWGRTLDQKRSTVKMQVSIPIVSFERCLAEYAGKTNLSKDLQICAGAEFLKDSCVGDSGGPLMTRLKFGWVAEGIFTYQHGFAKITPLRHVNPELTDPNKWTKIVTPSGNRGECISIYDCPNLLRLLRSPSLTQDIITDLRRLQCSRRSNESTFVCCERSQEQNVRPNQIVTSSNNRGNVIDTCGIEGTTRRILGGDEAKLSEFPWMALLEYERRNGTWTQECGGFLINTRYVVTAAHCVAGRSVDNVGRLVNIRIGEYDTETNPDCVNDGIEETCNDPVLNMGVEEIITHEDYIPDTPSNNQNDIALIRMSGNVRYTEFVVPICLPTPDFRGTPVGSEVTIAGWGQTLDQTRSSVKMKVNIPVVSFERCQREYSGRTNLDPDLQICAGGNYIQDSCFRDSGGPLISRQNGAWIAEGIVSFGIGCGLEISSVYTRVSAYVPWILSNMRP</sequence>
<keyword evidence="10" id="KW-0325">Glycoprotein</keyword>
<dbReference type="GO" id="GO:0004252">
    <property type="term" value="F:serine-type endopeptidase activity"/>
    <property type="evidence" value="ECO:0007669"/>
    <property type="project" value="InterPro"/>
</dbReference>
<dbReference type="EMBL" id="AJVK01031777">
    <property type="status" value="NOT_ANNOTATED_CDS"/>
    <property type="molecule type" value="Genomic_DNA"/>
</dbReference>
<dbReference type="InterPro" id="IPR038565">
    <property type="entry name" value="CLIP_sf"/>
</dbReference>
<evidence type="ECO:0000256" key="3">
    <source>
        <dbReference type="ARBA" id="ARBA00022588"/>
    </source>
</evidence>
<proteinExistence type="inferred from homology"/>
<dbReference type="SMART" id="SM00020">
    <property type="entry name" value="Tryp_SPc"/>
    <property type="match status" value="2"/>
</dbReference>
<dbReference type="Pfam" id="PF12032">
    <property type="entry name" value="CLIP"/>
    <property type="match status" value="2"/>
</dbReference>
<dbReference type="VEuPathDB" id="VectorBase:PPAPM1_003065"/>
<evidence type="ECO:0000256" key="9">
    <source>
        <dbReference type="ARBA" id="ARBA00023157"/>
    </source>
</evidence>
<evidence type="ECO:0000313" key="13">
    <source>
        <dbReference type="Proteomes" id="UP000092462"/>
    </source>
</evidence>
<dbReference type="Gene3D" id="3.30.1640.30">
    <property type="match status" value="2"/>
</dbReference>
<dbReference type="PROSITE" id="PS51888">
    <property type="entry name" value="CLIP"/>
    <property type="match status" value="2"/>
</dbReference>
<keyword evidence="9" id="KW-1015">Disulfide bond</keyword>
<dbReference type="VEuPathDB" id="VectorBase:PPAI005859"/>
<keyword evidence="8" id="KW-0391">Immunity</keyword>
<keyword evidence="7" id="KW-0720">Serine protease</keyword>
<dbReference type="PROSITE" id="PS50240">
    <property type="entry name" value="TRYPSIN_DOM"/>
    <property type="match status" value="2"/>
</dbReference>
<keyword evidence="13" id="KW-1185">Reference proteome</keyword>
<dbReference type="GO" id="GO:0006508">
    <property type="term" value="P:proteolysis"/>
    <property type="evidence" value="ECO:0007669"/>
    <property type="project" value="UniProtKB-KW"/>
</dbReference>
<dbReference type="EnsemblMetazoa" id="PPAI005859-RA">
    <property type="protein sequence ID" value="PPAI005859-PA"/>
    <property type="gene ID" value="PPAI005859"/>
</dbReference>